<keyword evidence="9" id="KW-0325">Glycoprotein</keyword>
<feature type="domain" description="Apple" evidence="16">
    <location>
        <begin position="327"/>
        <end position="407"/>
    </location>
</feature>
<dbReference type="PANTHER" id="PTHR32444">
    <property type="entry name" value="BULB-TYPE LECTIN DOMAIN-CONTAINING PROTEIN"/>
    <property type="match status" value="1"/>
</dbReference>
<dbReference type="Pfam" id="PF07714">
    <property type="entry name" value="PK_Tyr_Ser-Thr"/>
    <property type="match status" value="2"/>
</dbReference>
<evidence type="ECO:0000256" key="7">
    <source>
        <dbReference type="ARBA" id="ARBA00022840"/>
    </source>
</evidence>
<dbReference type="InterPro" id="IPR001245">
    <property type="entry name" value="Ser-Thr/Tyr_kinase_cat_dom"/>
</dbReference>
<keyword evidence="17" id="KW-0675">Receptor</keyword>
<keyword evidence="6 17" id="KW-0418">Kinase</keyword>
<dbReference type="FunFam" id="3.30.200.20:FF:001120">
    <property type="entry name" value="Putative DUF26-domain receptor-like protein kinase family protein"/>
    <property type="match status" value="1"/>
</dbReference>
<dbReference type="GO" id="GO:0004674">
    <property type="term" value="F:protein serine/threonine kinase activity"/>
    <property type="evidence" value="ECO:0007669"/>
    <property type="project" value="UniProtKB-KW"/>
</dbReference>
<evidence type="ECO:0000256" key="2">
    <source>
        <dbReference type="ARBA" id="ARBA00022527"/>
    </source>
</evidence>
<dbReference type="FunFam" id="3.30.200.20:FF:000195">
    <property type="entry name" value="G-type lectin S-receptor-like serine/threonine-protein kinase"/>
    <property type="match status" value="1"/>
</dbReference>
<keyword evidence="3" id="KW-0808">Transferase</keyword>
<dbReference type="GO" id="GO:0005524">
    <property type="term" value="F:ATP binding"/>
    <property type="evidence" value="ECO:0007669"/>
    <property type="project" value="UniProtKB-UniRule"/>
</dbReference>
<evidence type="ECO:0000256" key="6">
    <source>
        <dbReference type="ARBA" id="ARBA00022777"/>
    </source>
</evidence>
<dbReference type="InterPro" id="IPR036426">
    <property type="entry name" value="Bulb-type_lectin_dom_sf"/>
</dbReference>
<comment type="catalytic activity">
    <reaction evidence="11">
        <text>L-seryl-[protein] + ATP = O-phospho-L-seryl-[protein] + ADP + H(+)</text>
        <dbReference type="Rhea" id="RHEA:17989"/>
        <dbReference type="Rhea" id="RHEA-COMP:9863"/>
        <dbReference type="Rhea" id="RHEA-COMP:11604"/>
        <dbReference type="ChEBI" id="CHEBI:15378"/>
        <dbReference type="ChEBI" id="CHEBI:29999"/>
        <dbReference type="ChEBI" id="CHEBI:30616"/>
        <dbReference type="ChEBI" id="CHEBI:83421"/>
        <dbReference type="ChEBI" id="CHEBI:456216"/>
        <dbReference type="EC" id="2.7.11.1"/>
    </reaction>
</comment>
<dbReference type="Pfam" id="PF08276">
    <property type="entry name" value="PAN_2"/>
    <property type="match status" value="1"/>
</dbReference>
<dbReference type="CDD" id="cd01098">
    <property type="entry name" value="PAN_AP_plant"/>
    <property type="match status" value="1"/>
</dbReference>
<evidence type="ECO:0000256" key="13">
    <source>
        <dbReference type="SAM" id="SignalP"/>
    </source>
</evidence>
<dbReference type="SMART" id="SM00108">
    <property type="entry name" value="B_lectin"/>
    <property type="match status" value="1"/>
</dbReference>
<evidence type="ECO:0000259" key="14">
    <source>
        <dbReference type="PROSITE" id="PS50011"/>
    </source>
</evidence>
<dbReference type="OMA" id="TAQVDIC"/>
<evidence type="ECO:0000256" key="5">
    <source>
        <dbReference type="ARBA" id="ARBA00022741"/>
    </source>
</evidence>
<organism evidence="17 18">
    <name type="scientific">Cajanus cajan</name>
    <name type="common">Pigeon pea</name>
    <name type="synonym">Cajanus indicus</name>
    <dbReference type="NCBI Taxonomy" id="3821"/>
    <lineage>
        <taxon>Eukaryota</taxon>
        <taxon>Viridiplantae</taxon>
        <taxon>Streptophyta</taxon>
        <taxon>Embryophyta</taxon>
        <taxon>Tracheophyta</taxon>
        <taxon>Spermatophyta</taxon>
        <taxon>Magnoliopsida</taxon>
        <taxon>eudicotyledons</taxon>
        <taxon>Gunneridae</taxon>
        <taxon>Pentapetalae</taxon>
        <taxon>rosids</taxon>
        <taxon>fabids</taxon>
        <taxon>Fabales</taxon>
        <taxon>Fabaceae</taxon>
        <taxon>Papilionoideae</taxon>
        <taxon>50 kb inversion clade</taxon>
        <taxon>NPAAA clade</taxon>
        <taxon>indigoferoid/millettioid clade</taxon>
        <taxon>Phaseoleae</taxon>
        <taxon>Cajanus</taxon>
    </lineage>
</organism>
<feature type="domain" description="Protein kinase" evidence="14">
    <location>
        <begin position="452"/>
        <end position="731"/>
    </location>
</feature>
<dbReference type="PROSITE" id="PS00107">
    <property type="entry name" value="PROTEIN_KINASE_ATP"/>
    <property type="match status" value="1"/>
</dbReference>
<feature type="binding site" evidence="12">
    <location>
        <position position="480"/>
    </location>
    <ligand>
        <name>ATP</name>
        <dbReference type="ChEBI" id="CHEBI:30616"/>
    </ligand>
</feature>
<accession>A0A151SVI8</accession>
<evidence type="ECO:0000256" key="9">
    <source>
        <dbReference type="ARBA" id="ARBA00023180"/>
    </source>
</evidence>
<dbReference type="SMART" id="SM00220">
    <property type="entry name" value="S_TKc"/>
    <property type="match status" value="1"/>
</dbReference>
<keyword evidence="5 12" id="KW-0547">Nucleotide-binding</keyword>
<dbReference type="EC" id="2.7.11.1" evidence="1"/>
<dbReference type="InterPro" id="IPR000858">
    <property type="entry name" value="S_locus_glycoprot_dom"/>
</dbReference>
<dbReference type="Gene3D" id="3.30.200.20">
    <property type="entry name" value="Phosphorylase Kinase, domain 1"/>
    <property type="match status" value="2"/>
</dbReference>
<keyword evidence="4 13" id="KW-0732">Signal</keyword>
<evidence type="ECO:0000256" key="4">
    <source>
        <dbReference type="ARBA" id="ARBA00022729"/>
    </source>
</evidence>
<dbReference type="PROSITE" id="PS00108">
    <property type="entry name" value="PROTEIN_KINASE_ST"/>
    <property type="match status" value="1"/>
</dbReference>
<evidence type="ECO:0000313" key="17">
    <source>
        <dbReference type="EMBL" id="KYP58815.1"/>
    </source>
</evidence>
<dbReference type="InterPro" id="IPR000719">
    <property type="entry name" value="Prot_kinase_dom"/>
</dbReference>
<evidence type="ECO:0000256" key="3">
    <source>
        <dbReference type="ARBA" id="ARBA00022679"/>
    </source>
</evidence>
<evidence type="ECO:0000259" key="15">
    <source>
        <dbReference type="PROSITE" id="PS50927"/>
    </source>
</evidence>
<dbReference type="SUPFAM" id="SSF51110">
    <property type="entry name" value="alpha-D-mannose-specific plant lectins"/>
    <property type="match status" value="1"/>
</dbReference>
<proteinExistence type="predicted"/>
<dbReference type="InterPro" id="IPR001480">
    <property type="entry name" value="Bulb-type_lectin_dom"/>
</dbReference>
<dbReference type="SUPFAM" id="SSF56112">
    <property type="entry name" value="Protein kinase-like (PK-like)"/>
    <property type="match status" value="2"/>
</dbReference>
<keyword evidence="8" id="KW-1015">Disulfide bond</keyword>
<evidence type="ECO:0000256" key="10">
    <source>
        <dbReference type="ARBA" id="ARBA00047899"/>
    </source>
</evidence>
<gene>
    <name evidence="17" type="ORF">KK1_014237</name>
</gene>
<comment type="catalytic activity">
    <reaction evidence="10">
        <text>L-threonyl-[protein] + ATP = O-phospho-L-threonyl-[protein] + ADP + H(+)</text>
        <dbReference type="Rhea" id="RHEA:46608"/>
        <dbReference type="Rhea" id="RHEA-COMP:11060"/>
        <dbReference type="Rhea" id="RHEA-COMP:11605"/>
        <dbReference type="ChEBI" id="CHEBI:15378"/>
        <dbReference type="ChEBI" id="CHEBI:30013"/>
        <dbReference type="ChEBI" id="CHEBI:30616"/>
        <dbReference type="ChEBI" id="CHEBI:61977"/>
        <dbReference type="ChEBI" id="CHEBI:456216"/>
        <dbReference type="EC" id="2.7.11.1"/>
    </reaction>
</comment>
<name>A0A151SVI8_CAJCA</name>
<evidence type="ECO:0000313" key="18">
    <source>
        <dbReference type="Proteomes" id="UP000075243"/>
    </source>
</evidence>
<dbReference type="Gene3D" id="2.90.10.10">
    <property type="entry name" value="Bulb-type lectin domain"/>
    <property type="match status" value="1"/>
</dbReference>
<dbReference type="InterPro" id="IPR017441">
    <property type="entry name" value="Protein_kinase_ATP_BS"/>
</dbReference>
<dbReference type="InterPro" id="IPR003609">
    <property type="entry name" value="Pan_app"/>
</dbReference>
<dbReference type="Pfam" id="PF00954">
    <property type="entry name" value="S_locus_glycop"/>
    <property type="match status" value="1"/>
</dbReference>
<evidence type="ECO:0000259" key="16">
    <source>
        <dbReference type="PROSITE" id="PS50948"/>
    </source>
</evidence>
<feature type="chain" id="PRO_5007588764" description="non-specific serine/threonine protein kinase" evidence="13">
    <location>
        <begin position="20"/>
        <end position="1047"/>
    </location>
</feature>
<dbReference type="AlphaFoldDB" id="A0A151SVI8"/>
<keyword evidence="2" id="KW-0723">Serine/threonine-protein kinase</keyword>
<dbReference type="Proteomes" id="UP000075243">
    <property type="component" value="Chromosome 10"/>
</dbReference>
<feature type="domain" description="Bulb-type lectin" evidence="15">
    <location>
        <begin position="23"/>
        <end position="144"/>
    </location>
</feature>
<dbReference type="SMART" id="SM00473">
    <property type="entry name" value="PAN_AP"/>
    <property type="match status" value="1"/>
</dbReference>
<dbReference type="PANTHER" id="PTHR32444:SF183">
    <property type="entry name" value="APPLE DOMAIN-CONTAINING PROTEIN"/>
    <property type="match status" value="1"/>
</dbReference>
<dbReference type="CDD" id="cd14066">
    <property type="entry name" value="STKc_IRAK"/>
    <property type="match status" value="1"/>
</dbReference>
<dbReference type="Gene3D" id="1.10.510.10">
    <property type="entry name" value="Transferase(Phosphotransferase) domain 1"/>
    <property type="match status" value="1"/>
</dbReference>
<dbReference type="FunFam" id="1.10.510.10:FF:000060">
    <property type="entry name" value="G-type lectin S-receptor-like serine/threonine-protein kinase"/>
    <property type="match status" value="1"/>
</dbReference>
<dbReference type="PROSITE" id="PS50927">
    <property type="entry name" value="BULB_LECTIN"/>
    <property type="match status" value="1"/>
</dbReference>
<dbReference type="InterPro" id="IPR011009">
    <property type="entry name" value="Kinase-like_dom_sf"/>
</dbReference>
<evidence type="ECO:0000256" key="11">
    <source>
        <dbReference type="ARBA" id="ARBA00048679"/>
    </source>
</evidence>
<dbReference type="FunFam" id="2.90.10.10:FF:000004">
    <property type="entry name" value="G-type lectin S-receptor-like serine/threonine-protein kinase"/>
    <property type="match status" value="1"/>
</dbReference>
<dbReference type="GO" id="GO:0048544">
    <property type="term" value="P:recognition of pollen"/>
    <property type="evidence" value="ECO:0007669"/>
    <property type="project" value="InterPro"/>
</dbReference>
<dbReference type="Gene3D" id="3.50.4.10">
    <property type="entry name" value="Hepatocyte Growth Factor"/>
    <property type="match status" value="1"/>
</dbReference>
<evidence type="ECO:0000256" key="1">
    <source>
        <dbReference type="ARBA" id="ARBA00012513"/>
    </source>
</evidence>
<dbReference type="EMBL" id="CM003612">
    <property type="protein sequence ID" value="KYP58815.1"/>
    <property type="molecule type" value="Genomic_DNA"/>
</dbReference>
<keyword evidence="18" id="KW-1185">Reference proteome</keyword>
<dbReference type="STRING" id="3821.A0A151SVI8"/>
<keyword evidence="7 12" id="KW-0067">ATP-binding</keyword>
<evidence type="ECO:0000256" key="8">
    <source>
        <dbReference type="ARBA" id="ARBA00023157"/>
    </source>
</evidence>
<sequence>MEGFTLLLFFLALLSNVAAATVREAINTVQPISDGQILVSAGETFALGFFSPGNSKNRYVGIWYNKIPTQTVVWVANRNNPLNDSSGVLKLNETGVLVLLNQNKSVIWSSNTTRSAQYPVAKLLDSGNLIVQDGKDLLWQSFDYPVDTILPGQKFGRNLITGLNRYMSSWNSSDDPSQGKYRYQIDISGYPQIVLREGSVKRYRFGSWNGVQFSGVPQLKQNDVTRFSFISDGEELYFRFEHSMRSVIHRMVLTTDGYIKGSYWNNEENKWSLHAQLPVDDCDNYDKCGANAICNITNIPPCSCLDGFVPRTKDIYSSCVRRTSLSCHGDGFVKFSGLKLPDTERSWFNRNISLEDCRILCTKNCSCTAYAALDVSKGPSGCLLWFNDLFDMRELTEVDEDIYIRMARTEIGKMKLKGDQEKDENVINEDEKEDLELPMFELSTIISATNNFSADNKLGEGGFGSVYKGILDDGGEIAVKRLSKNSRQGLQEFRNEVMHIAKLQHRNLVRLLGYCIQAGEGLLVYEFMPNKSLDSFIFDEKKSMLLDLPRRLLIINGIARGLLYLHQDSRHRIVHRDLKAGNVLLDSEMNPKISDFGLARSFGGNEIEATTKHVVGTYGYLPPEYIIDGAYSTKSDVFSFGVLILEIMSGKRNKGFCHQDNLLAHAWKLFTEGNCYGIVDSTIRDSLNLTAALRSIHVALLCVQLSPDDRPNMSSVVLMLSSESALPQPNLPGFFTSTNLVGDSSSSNSYKQYTNNDMSVSIMILIILVLYNPKSTLSRLIFLQNGYHLHNKVHILRQKDRHMIIHGHSSPQDKTSTSSSVVNGVCTQLMKILLISLFSCFAGVNEKFKASKHSKPLNYLEKTKKGLDKLGPEKDRKLVSQELSRSKRVQLIKFLYYERFFKLLNHLKRAEQFALSSTYSILFVDHILRKKREKIGRNIIANMTRKVEQRRILRIIGTLNDGREIAVKRLSKNSKQGLQEFKNEVMHIAKLQHRNLVRVLGYCIQAGERLLIYLMFNSFGIILSSVEWDILCLKNTAIKPKTSKKSR</sequence>
<dbReference type="Pfam" id="PF01453">
    <property type="entry name" value="B_lectin"/>
    <property type="match status" value="1"/>
</dbReference>
<dbReference type="Gramene" id="C.cajan_13814.t">
    <property type="protein sequence ID" value="C.cajan_13814.t"/>
    <property type="gene ID" value="C.cajan_13814"/>
</dbReference>
<dbReference type="InterPro" id="IPR008271">
    <property type="entry name" value="Ser/Thr_kinase_AS"/>
</dbReference>
<dbReference type="CDD" id="cd00028">
    <property type="entry name" value="B_lectin"/>
    <property type="match status" value="1"/>
</dbReference>
<protein>
    <recommendedName>
        <fullName evidence="1">non-specific serine/threonine protein kinase</fullName>
        <ecNumber evidence="1">2.7.11.1</ecNumber>
    </recommendedName>
</protein>
<evidence type="ECO:0000256" key="12">
    <source>
        <dbReference type="PROSITE-ProRule" id="PRU10141"/>
    </source>
</evidence>
<dbReference type="PROSITE" id="PS50948">
    <property type="entry name" value="PAN"/>
    <property type="match status" value="1"/>
</dbReference>
<feature type="signal peptide" evidence="13">
    <location>
        <begin position="1"/>
        <end position="19"/>
    </location>
</feature>
<reference evidence="17 18" key="1">
    <citation type="journal article" date="2012" name="Nat. Biotechnol.">
        <title>Draft genome sequence of pigeonpea (Cajanus cajan), an orphan legume crop of resource-poor farmers.</title>
        <authorList>
            <person name="Varshney R.K."/>
            <person name="Chen W."/>
            <person name="Li Y."/>
            <person name="Bharti A.K."/>
            <person name="Saxena R.K."/>
            <person name="Schlueter J.A."/>
            <person name="Donoghue M.T."/>
            <person name="Azam S."/>
            <person name="Fan G."/>
            <person name="Whaley A.M."/>
            <person name="Farmer A.D."/>
            <person name="Sheridan J."/>
            <person name="Iwata A."/>
            <person name="Tuteja R."/>
            <person name="Penmetsa R.V."/>
            <person name="Wu W."/>
            <person name="Upadhyaya H.D."/>
            <person name="Yang S.P."/>
            <person name="Shah T."/>
            <person name="Saxena K.B."/>
            <person name="Michael T."/>
            <person name="McCombie W.R."/>
            <person name="Yang B."/>
            <person name="Zhang G."/>
            <person name="Yang H."/>
            <person name="Wang J."/>
            <person name="Spillane C."/>
            <person name="Cook D.R."/>
            <person name="May G.D."/>
            <person name="Xu X."/>
            <person name="Jackson S.A."/>
        </authorList>
    </citation>
    <scope>NUCLEOTIDE SEQUENCE [LARGE SCALE GENOMIC DNA]</scope>
    <source>
        <strain evidence="18">cv. Asha</strain>
    </source>
</reference>
<dbReference type="PROSITE" id="PS50011">
    <property type="entry name" value="PROTEIN_KINASE_DOM"/>
    <property type="match status" value="1"/>
</dbReference>